<feature type="region of interest" description="Disordered" evidence="6">
    <location>
        <begin position="1"/>
        <end position="52"/>
    </location>
</feature>
<dbReference type="InterPro" id="IPR001268">
    <property type="entry name" value="NADH_UbQ_OxRdtase_30kDa_su"/>
</dbReference>
<comment type="subcellular location">
    <subcellularLocation>
        <location evidence="3">Cell membrane</location>
        <topology evidence="3">Peripheral membrane protein</topology>
        <orientation evidence="3">Cytoplasmic side</orientation>
    </subcellularLocation>
</comment>
<comment type="subunit">
    <text evidence="3">NDH-1 is composed of 15 different subunits. Subunits NuoB, C, D, E, F, and G constitute the peripheral sector of the complex.</text>
</comment>
<evidence type="ECO:0000256" key="3">
    <source>
        <dbReference type="HAMAP-Rule" id="MF_01357"/>
    </source>
</evidence>
<keyword evidence="9" id="KW-1185">Reference proteome</keyword>
<gene>
    <name evidence="3" type="primary">nuoC</name>
    <name evidence="8" type="ORF">HNQ04_000884</name>
</gene>
<feature type="domain" description="NADH:ubiquinone oxidoreductase 30kDa subunit" evidence="7">
    <location>
        <begin position="109"/>
        <end position="229"/>
    </location>
</feature>
<evidence type="ECO:0000313" key="9">
    <source>
        <dbReference type="Proteomes" id="UP000629870"/>
    </source>
</evidence>
<protein>
    <recommendedName>
        <fullName evidence="3">NADH-quinone oxidoreductase subunit C</fullName>
        <ecNumber evidence="3">7.1.1.-</ecNumber>
    </recommendedName>
    <alternativeName>
        <fullName evidence="3">NADH dehydrogenase I subunit C</fullName>
    </alternativeName>
    <alternativeName>
        <fullName evidence="3">NDH-1 subunit C</fullName>
    </alternativeName>
</protein>
<dbReference type="PANTHER" id="PTHR10884:SF14">
    <property type="entry name" value="NADH DEHYDROGENASE [UBIQUINONE] IRON-SULFUR PROTEIN 3, MITOCHONDRIAL"/>
    <property type="match status" value="1"/>
</dbReference>
<dbReference type="PROSITE" id="PS00542">
    <property type="entry name" value="COMPLEX1_30K"/>
    <property type="match status" value="1"/>
</dbReference>
<dbReference type="EMBL" id="JACHEW010000003">
    <property type="protein sequence ID" value="MBB6015655.1"/>
    <property type="molecule type" value="Genomic_DNA"/>
</dbReference>
<comment type="caution">
    <text evidence="8">The sequence shown here is derived from an EMBL/GenBank/DDBJ whole genome shotgun (WGS) entry which is preliminary data.</text>
</comment>
<comment type="function">
    <text evidence="3">NDH-1 shuttles electrons from NADH, via FMN and iron-sulfur (Fe-S) centers, to quinones in the respiratory chain. The immediate electron acceptor for the enzyme in this species is believed to be a menaquinone. Couples the redox reaction to proton translocation (for every two electrons transferred, four hydrogen ions are translocated across the cytoplasmic membrane), and thus conserves the redox energy in a proton gradient.</text>
</comment>
<name>A0ABR6NR01_9DEIO</name>
<keyword evidence="3 4" id="KW-0520">NAD</keyword>
<evidence type="ECO:0000256" key="5">
    <source>
        <dbReference type="RuleBase" id="RU003582"/>
    </source>
</evidence>
<keyword evidence="3 5" id="KW-0874">Quinone</keyword>
<organism evidence="8 9">
    <name type="scientific">Deinococcus radiopugnans ATCC 19172</name>
    <dbReference type="NCBI Taxonomy" id="585398"/>
    <lineage>
        <taxon>Bacteria</taxon>
        <taxon>Thermotogati</taxon>
        <taxon>Deinococcota</taxon>
        <taxon>Deinococci</taxon>
        <taxon>Deinococcales</taxon>
        <taxon>Deinococcaceae</taxon>
        <taxon>Deinococcus</taxon>
    </lineage>
</organism>
<feature type="compositionally biased region" description="Basic and acidic residues" evidence="6">
    <location>
        <begin position="8"/>
        <end position="21"/>
    </location>
</feature>
<feature type="compositionally biased region" description="Basic and acidic residues" evidence="6">
    <location>
        <begin position="260"/>
        <end position="271"/>
    </location>
</feature>
<keyword evidence="3" id="KW-0472">Membrane</keyword>
<evidence type="ECO:0000256" key="6">
    <source>
        <dbReference type="SAM" id="MobiDB-lite"/>
    </source>
</evidence>
<keyword evidence="3 4" id="KW-1278">Translocase</keyword>
<dbReference type="Proteomes" id="UP000629870">
    <property type="component" value="Unassembled WGS sequence"/>
</dbReference>
<dbReference type="SUPFAM" id="SSF143243">
    <property type="entry name" value="Nqo5-like"/>
    <property type="match status" value="1"/>
</dbReference>
<feature type="compositionally biased region" description="Low complexity" evidence="6">
    <location>
        <begin position="28"/>
        <end position="39"/>
    </location>
</feature>
<dbReference type="Pfam" id="PF00329">
    <property type="entry name" value="Complex1_30kDa"/>
    <property type="match status" value="1"/>
</dbReference>
<evidence type="ECO:0000256" key="4">
    <source>
        <dbReference type="RuleBase" id="RU003456"/>
    </source>
</evidence>
<dbReference type="InterPro" id="IPR020396">
    <property type="entry name" value="NADH_UbQ_OxRdtase_CS"/>
</dbReference>
<dbReference type="InterPro" id="IPR037232">
    <property type="entry name" value="NADH_quin_OxRdtase_su_C/D-like"/>
</dbReference>
<keyword evidence="3" id="KW-1003">Cell membrane</keyword>
<dbReference type="EC" id="7.1.1.-" evidence="3"/>
<evidence type="ECO:0000256" key="1">
    <source>
        <dbReference type="ARBA" id="ARBA00007569"/>
    </source>
</evidence>
<evidence type="ECO:0000259" key="7">
    <source>
        <dbReference type="Pfam" id="PF00329"/>
    </source>
</evidence>
<proteinExistence type="inferred from homology"/>
<evidence type="ECO:0000313" key="8">
    <source>
        <dbReference type="EMBL" id="MBB6015655.1"/>
    </source>
</evidence>
<dbReference type="PANTHER" id="PTHR10884">
    <property type="entry name" value="NADH DEHYDROGENASE UBIQUINONE IRON-SULFUR PROTEIN 3"/>
    <property type="match status" value="1"/>
</dbReference>
<dbReference type="Gene3D" id="3.30.460.80">
    <property type="entry name" value="NADH:ubiquinone oxidoreductase, 30kDa subunit"/>
    <property type="match status" value="1"/>
</dbReference>
<dbReference type="InterPro" id="IPR010218">
    <property type="entry name" value="NADH_DH_suC"/>
</dbReference>
<comment type="similarity">
    <text evidence="1 3 4">Belongs to the complex I 30 kDa subunit family.</text>
</comment>
<dbReference type="HAMAP" id="MF_01357">
    <property type="entry name" value="NDH1_NuoC"/>
    <property type="match status" value="1"/>
</dbReference>
<evidence type="ECO:0000256" key="2">
    <source>
        <dbReference type="ARBA" id="ARBA00022448"/>
    </source>
</evidence>
<accession>A0ABR6NR01</accession>
<comment type="catalytic activity">
    <reaction evidence="3 5">
        <text>a quinone + NADH + 5 H(+)(in) = a quinol + NAD(+) + 4 H(+)(out)</text>
        <dbReference type="Rhea" id="RHEA:57888"/>
        <dbReference type="ChEBI" id="CHEBI:15378"/>
        <dbReference type="ChEBI" id="CHEBI:24646"/>
        <dbReference type="ChEBI" id="CHEBI:57540"/>
        <dbReference type="ChEBI" id="CHEBI:57945"/>
        <dbReference type="ChEBI" id="CHEBI:132124"/>
    </reaction>
</comment>
<keyword evidence="2 3" id="KW-0813">Transport</keyword>
<reference evidence="8 9" key="1">
    <citation type="submission" date="2020-08" db="EMBL/GenBank/DDBJ databases">
        <title>Genomic Encyclopedia of Type Strains, Phase IV (KMG-IV): sequencing the most valuable type-strain genomes for metagenomic binning, comparative biology and taxonomic classification.</title>
        <authorList>
            <person name="Goeker M."/>
        </authorList>
    </citation>
    <scope>NUCLEOTIDE SEQUENCE [LARGE SCALE GENOMIC DNA]</scope>
    <source>
        <strain evidence="8 9">DSM 12027</strain>
    </source>
</reference>
<feature type="region of interest" description="Disordered" evidence="6">
    <location>
        <begin position="255"/>
        <end position="281"/>
    </location>
</feature>
<sequence>MDQMTGDQGDKKTAPESERLTGRGGGMQSSQSQAQGQTSKPQPPQTVARTDPPDITVTADVAAPVAVTASGAAVGRTSAPALPADPRDVTGLIDELGLIRDETGEPTAVVPPERLREVAQALKERGFMLMDTVGLDYLAYNQPRPKRFAVLHNIYHPRDHRRLFLRVWLDDGQPLDSLYPVWKAANYLEREVYDLLGVEFVGHPDLRKILTPDDLEGHPLRKDFPLGETPTLFRDGRFLDPAAFRAGVTGQQTGLTGYRGELRRGRGEDRLPPVMPEGGPK</sequence>